<dbReference type="HOGENOM" id="CLU_2546642_0_0_1"/>
<organism evidence="2 3">
    <name type="scientific">Oryza sativa subsp. indica</name>
    <name type="common">Rice</name>
    <dbReference type="NCBI Taxonomy" id="39946"/>
    <lineage>
        <taxon>Eukaryota</taxon>
        <taxon>Viridiplantae</taxon>
        <taxon>Streptophyta</taxon>
        <taxon>Embryophyta</taxon>
        <taxon>Tracheophyta</taxon>
        <taxon>Spermatophyta</taxon>
        <taxon>Magnoliopsida</taxon>
        <taxon>Liliopsida</taxon>
        <taxon>Poales</taxon>
        <taxon>Poaceae</taxon>
        <taxon>BOP clade</taxon>
        <taxon>Oryzoideae</taxon>
        <taxon>Oryzeae</taxon>
        <taxon>Oryzinae</taxon>
        <taxon>Oryza</taxon>
        <taxon>Oryza sativa</taxon>
    </lineage>
</organism>
<feature type="compositionally biased region" description="Basic residues" evidence="1">
    <location>
        <begin position="26"/>
        <end position="36"/>
    </location>
</feature>
<evidence type="ECO:0000313" key="3">
    <source>
        <dbReference type="Proteomes" id="UP000007015"/>
    </source>
</evidence>
<gene>
    <name evidence="2" type="ORF">OsI_30974</name>
</gene>
<name>A2Z045_ORYSI</name>
<evidence type="ECO:0000256" key="1">
    <source>
        <dbReference type="SAM" id="MobiDB-lite"/>
    </source>
</evidence>
<dbReference type="Gramene" id="BGIOSGA030557-TA">
    <property type="protein sequence ID" value="BGIOSGA030557-PA"/>
    <property type="gene ID" value="BGIOSGA030557"/>
</dbReference>
<dbReference type="AlphaFoldDB" id="A2Z045"/>
<protein>
    <submittedName>
        <fullName evidence="2">Uncharacterized protein</fullName>
    </submittedName>
</protein>
<dbReference type="EMBL" id="CM000134">
    <property type="protein sequence ID" value="EAZ08706.1"/>
    <property type="molecule type" value="Genomic_DNA"/>
</dbReference>
<dbReference type="Proteomes" id="UP000007015">
    <property type="component" value="Chromosome 9"/>
</dbReference>
<evidence type="ECO:0000313" key="2">
    <source>
        <dbReference type="EMBL" id="EAZ08706.1"/>
    </source>
</evidence>
<accession>A2Z045</accession>
<proteinExistence type="predicted"/>
<sequence>MPKIIRIIVDWLDRCRKLYPDVRAGSSRRKNKRSKGRMGDSVGLQASHAMVPGESRMGDGDAMARGGLGFSVSLVTAPYWPPG</sequence>
<feature type="region of interest" description="Disordered" evidence="1">
    <location>
        <begin position="22"/>
        <end position="58"/>
    </location>
</feature>
<keyword evidence="3" id="KW-1185">Reference proteome</keyword>
<reference evidence="2 3" key="1">
    <citation type="journal article" date="2005" name="PLoS Biol.">
        <title>The genomes of Oryza sativa: a history of duplications.</title>
        <authorList>
            <person name="Yu J."/>
            <person name="Wang J."/>
            <person name="Lin W."/>
            <person name="Li S."/>
            <person name="Li H."/>
            <person name="Zhou J."/>
            <person name="Ni P."/>
            <person name="Dong W."/>
            <person name="Hu S."/>
            <person name="Zeng C."/>
            <person name="Zhang J."/>
            <person name="Zhang Y."/>
            <person name="Li R."/>
            <person name="Xu Z."/>
            <person name="Li S."/>
            <person name="Li X."/>
            <person name="Zheng H."/>
            <person name="Cong L."/>
            <person name="Lin L."/>
            <person name="Yin J."/>
            <person name="Geng J."/>
            <person name="Li G."/>
            <person name="Shi J."/>
            <person name="Liu J."/>
            <person name="Lv H."/>
            <person name="Li J."/>
            <person name="Wang J."/>
            <person name="Deng Y."/>
            <person name="Ran L."/>
            <person name="Shi X."/>
            <person name="Wang X."/>
            <person name="Wu Q."/>
            <person name="Li C."/>
            <person name="Ren X."/>
            <person name="Wang J."/>
            <person name="Wang X."/>
            <person name="Li D."/>
            <person name="Liu D."/>
            <person name="Zhang X."/>
            <person name="Ji Z."/>
            <person name="Zhao W."/>
            <person name="Sun Y."/>
            <person name="Zhang Z."/>
            <person name="Bao J."/>
            <person name="Han Y."/>
            <person name="Dong L."/>
            <person name="Ji J."/>
            <person name="Chen P."/>
            <person name="Wu S."/>
            <person name="Liu J."/>
            <person name="Xiao Y."/>
            <person name="Bu D."/>
            <person name="Tan J."/>
            <person name="Yang L."/>
            <person name="Ye C."/>
            <person name="Zhang J."/>
            <person name="Xu J."/>
            <person name="Zhou Y."/>
            <person name="Yu Y."/>
            <person name="Zhang B."/>
            <person name="Zhuang S."/>
            <person name="Wei H."/>
            <person name="Liu B."/>
            <person name="Lei M."/>
            <person name="Yu H."/>
            <person name="Li Y."/>
            <person name="Xu H."/>
            <person name="Wei S."/>
            <person name="He X."/>
            <person name="Fang L."/>
            <person name="Zhang Z."/>
            <person name="Zhang Y."/>
            <person name="Huang X."/>
            <person name="Su Z."/>
            <person name="Tong W."/>
            <person name="Li J."/>
            <person name="Tong Z."/>
            <person name="Li S."/>
            <person name="Ye J."/>
            <person name="Wang L."/>
            <person name="Fang L."/>
            <person name="Lei T."/>
            <person name="Chen C."/>
            <person name="Chen H."/>
            <person name="Xu Z."/>
            <person name="Li H."/>
            <person name="Huang H."/>
            <person name="Zhang F."/>
            <person name="Xu H."/>
            <person name="Li N."/>
            <person name="Zhao C."/>
            <person name="Li S."/>
            <person name="Dong L."/>
            <person name="Huang Y."/>
            <person name="Li L."/>
            <person name="Xi Y."/>
            <person name="Qi Q."/>
            <person name="Li W."/>
            <person name="Zhang B."/>
            <person name="Hu W."/>
            <person name="Zhang Y."/>
            <person name="Tian X."/>
            <person name="Jiao Y."/>
            <person name="Liang X."/>
            <person name="Jin J."/>
            <person name="Gao L."/>
            <person name="Zheng W."/>
            <person name="Hao B."/>
            <person name="Liu S."/>
            <person name="Wang W."/>
            <person name="Yuan L."/>
            <person name="Cao M."/>
            <person name="McDermott J."/>
            <person name="Samudrala R."/>
            <person name="Wang J."/>
            <person name="Wong G.K."/>
            <person name="Yang H."/>
        </authorList>
    </citation>
    <scope>NUCLEOTIDE SEQUENCE [LARGE SCALE GENOMIC DNA]</scope>
    <source>
        <strain evidence="3">cv. 93-11</strain>
    </source>
</reference>